<evidence type="ECO:0000256" key="9">
    <source>
        <dbReference type="SAM" id="MobiDB-lite"/>
    </source>
</evidence>
<dbReference type="GO" id="GO:0005524">
    <property type="term" value="F:ATP binding"/>
    <property type="evidence" value="ECO:0007669"/>
    <property type="project" value="UniProtKB-UniRule"/>
</dbReference>
<dbReference type="Gene3D" id="1.20.58.530">
    <property type="match status" value="1"/>
</dbReference>
<feature type="compositionally biased region" description="Polar residues" evidence="9">
    <location>
        <begin position="1796"/>
        <end position="1815"/>
    </location>
</feature>
<feature type="region of interest" description="Disordered" evidence="9">
    <location>
        <begin position="1862"/>
        <end position="1897"/>
    </location>
</feature>
<dbReference type="PROSITE" id="PS50057">
    <property type="entry name" value="FERM_3"/>
    <property type="match status" value="1"/>
</dbReference>
<dbReference type="Gene3D" id="2.30.29.30">
    <property type="entry name" value="Pleckstrin-homology domain (PH domain)/Phosphotyrosine-binding domain (PTB)"/>
    <property type="match status" value="1"/>
</dbReference>
<evidence type="ECO:0000256" key="2">
    <source>
        <dbReference type="ARBA" id="ARBA00022443"/>
    </source>
</evidence>
<feature type="domain" description="SH3" evidence="10">
    <location>
        <begin position="1471"/>
        <end position="1540"/>
    </location>
</feature>
<evidence type="ECO:0000256" key="5">
    <source>
        <dbReference type="ARBA" id="ARBA00023123"/>
    </source>
</evidence>
<dbReference type="InterPro" id="IPR001452">
    <property type="entry name" value="SH3_domain"/>
</dbReference>
<dbReference type="SUPFAM" id="SSF50044">
    <property type="entry name" value="SH3-domain"/>
    <property type="match status" value="1"/>
</dbReference>
<dbReference type="Gene3D" id="3.40.850.10">
    <property type="entry name" value="Kinesin motor domain"/>
    <property type="match status" value="1"/>
</dbReference>
<dbReference type="Gene3D" id="1.25.40.530">
    <property type="entry name" value="MyTH4 domain"/>
    <property type="match status" value="2"/>
</dbReference>
<reference evidence="15" key="1">
    <citation type="submission" date="2015-08" db="UniProtKB">
        <authorList>
            <consortium name="WormBaseParasite"/>
        </authorList>
    </citation>
    <scope>IDENTIFICATION</scope>
</reference>
<dbReference type="SMART" id="SM00242">
    <property type="entry name" value="MYSc"/>
    <property type="match status" value="1"/>
</dbReference>
<evidence type="ECO:0000256" key="7">
    <source>
        <dbReference type="PROSITE-ProRule" id="PRU00192"/>
    </source>
</evidence>
<dbReference type="PROSITE" id="PS51016">
    <property type="entry name" value="MYTH4"/>
    <property type="match status" value="2"/>
</dbReference>
<evidence type="ECO:0000259" key="11">
    <source>
        <dbReference type="PROSITE" id="PS50057"/>
    </source>
</evidence>
<dbReference type="SMART" id="SM00139">
    <property type="entry name" value="MyTH4"/>
    <property type="match status" value="2"/>
</dbReference>
<dbReference type="STRING" id="6248.A0A0K0E1X4"/>
<feature type="domain" description="MyTH4" evidence="12">
    <location>
        <begin position="2031"/>
        <end position="2186"/>
    </location>
</feature>
<dbReference type="CDD" id="cd23767">
    <property type="entry name" value="IQCD"/>
    <property type="match status" value="1"/>
</dbReference>
<evidence type="ECO:0000259" key="12">
    <source>
        <dbReference type="PROSITE" id="PS51016"/>
    </source>
</evidence>
<dbReference type="InterPro" id="IPR051567">
    <property type="entry name" value="Unconventional_Myosin_ATPase"/>
</dbReference>
<feature type="region of interest" description="Disordered" evidence="9">
    <location>
        <begin position="1588"/>
        <end position="1635"/>
    </location>
</feature>
<dbReference type="SUPFAM" id="SSF52540">
    <property type="entry name" value="P-loop containing nucleoside triphosphate hydrolases"/>
    <property type="match status" value="1"/>
</dbReference>
<feature type="compositionally biased region" description="Polar residues" evidence="9">
    <location>
        <begin position="1886"/>
        <end position="1897"/>
    </location>
</feature>
<dbReference type="GO" id="GO:0003779">
    <property type="term" value="F:actin binding"/>
    <property type="evidence" value="ECO:0007669"/>
    <property type="project" value="UniProtKB-KW"/>
</dbReference>
<dbReference type="PANTHER" id="PTHR22692">
    <property type="entry name" value="MYOSIN VII, XV"/>
    <property type="match status" value="1"/>
</dbReference>
<dbReference type="PRINTS" id="PR00193">
    <property type="entry name" value="MYOSINHEAVY"/>
</dbReference>
<dbReference type="Pfam" id="PF00784">
    <property type="entry name" value="MyTH4"/>
    <property type="match status" value="2"/>
</dbReference>
<dbReference type="Proteomes" id="UP000035681">
    <property type="component" value="Unplaced"/>
</dbReference>
<dbReference type="InterPro" id="IPR038185">
    <property type="entry name" value="MyTH4_dom_sf"/>
</dbReference>
<evidence type="ECO:0000256" key="4">
    <source>
        <dbReference type="ARBA" id="ARBA00022840"/>
    </source>
</evidence>
<dbReference type="InterPro" id="IPR059004">
    <property type="entry name" value="MYO15"/>
</dbReference>
<dbReference type="PROSITE" id="PS50096">
    <property type="entry name" value="IQ"/>
    <property type="match status" value="1"/>
</dbReference>
<dbReference type="Pfam" id="PF00063">
    <property type="entry name" value="Myosin_head"/>
    <property type="match status" value="1"/>
</dbReference>
<evidence type="ECO:0000256" key="1">
    <source>
        <dbReference type="ARBA" id="ARBA00008314"/>
    </source>
</evidence>
<keyword evidence="5 8" id="KW-0518">Myosin</keyword>
<feature type="domain" description="FERM" evidence="11">
    <location>
        <begin position="2191"/>
        <end position="2499"/>
    </location>
</feature>
<keyword evidence="4 8" id="KW-0067">ATP-binding</keyword>
<dbReference type="PANTHER" id="PTHR22692:SF26">
    <property type="entry name" value="SH3 DOMAIN-CONTAINING PROTEIN"/>
    <property type="match status" value="1"/>
</dbReference>
<dbReference type="PROSITE" id="PS50002">
    <property type="entry name" value="SH3"/>
    <property type="match status" value="1"/>
</dbReference>
<evidence type="ECO:0000259" key="10">
    <source>
        <dbReference type="PROSITE" id="PS50002"/>
    </source>
</evidence>
<keyword evidence="2 7" id="KW-0728">SH3 domain</keyword>
<keyword evidence="14" id="KW-1185">Reference proteome</keyword>
<proteinExistence type="inferred from homology"/>
<feature type="compositionally biased region" description="Basic and acidic residues" evidence="9">
    <location>
        <begin position="1614"/>
        <end position="1633"/>
    </location>
</feature>
<dbReference type="InterPro" id="IPR027417">
    <property type="entry name" value="P-loop_NTPase"/>
</dbReference>
<comment type="similarity">
    <text evidence="1 8">Belongs to the TRAFAC class myosin-kinesin ATPase superfamily. Myosin family.</text>
</comment>
<feature type="binding site" evidence="8">
    <location>
        <begin position="88"/>
        <end position="95"/>
    </location>
    <ligand>
        <name>ATP</name>
        <dbReference type="ChEBI" id="CHEBI:30616"/>
    </ligand>
</feature>
<protein>
    <submittedName>
        <fullName evidence="15 16">Myosin motor domain-containing protein</fullName>
    </submittedName>
</protein>
<organism evidence="15">
    <name type="scientific">Strongyloides stercoralis</name>
    <name type="common">Threadworm</name>
    <dbReference type="NCBI Taxonomy" id="6248"/>
    <lineage>
        <taxon>Eukaryota</taxon>
        <taxon>Metazoa</taxon>
        <taxon>Ecdysozoa</taxon>
        <taxon>Nematoda</taxon>
        <taxon>Chromadorea</taxon>
        <taxon>Rhabditida</taxon>
        <taxon>Tylenchina</taxon>
        <taxon>Panagrolaimomorpha</taxon>
        <taxon>Strongyloidoidea</taxon>
        <taxon>Strongyloididae</taxon>
        <taxon>Strongyloides</taxon>
    </lineage>
</organism>
<dbReference type="Gene3D" id="1.10.10.820">
    <property type="match status" value="1"/>
</dbReference>
<keyword evidence="3 8" id="KW-0547">Nucleotide-binding</keyword>
<comment type="caution">
    <text evidence="8">Lacks conserved residue(s) required for the propagation of feature annotation.</text>
</comment>
<dbReference type="InterPro" id="IPR000857">
    <property type="entry name" value="MyTH4_dom"/>
</dbReference>
<dbReference type="InterPro" id="IPR036028">
    <property type="entry name" value="SH3-like_dom_sf"/>
</dbReference>
<dbReference type="Pfam" id="PF26570">
    <property type="entry name" value="MYO15"/>
    <property type="match status" value="1"/>
</dbReference>
<feature type="region of interest" description="Disordered" evidence="9">
    <location>
        <begin position="1796"/>
        <end position="1832"/>
    </location>
</feature>
<dbReference type="SMART" id="SM00326">
    <property type="entry name" value="SH3"/>
    <property type="match status" value="1"/>
</dbReference>
<dbReference type="WBParaSite" id="TCONS_00016915.p1">
    <property type="protein sequence ID" value="TCONS_00016915.p1"/>
    <property type="gene ID" value="XLOC_011575"/>
</dbReference>
<dbReference type="Gene3D" id="1.20.5.190">
    <property type="match status" value="1"/>
</dbReference>
<dbReference type="PROSITE" id="PS51456">
    <property type="entry name" value="MYOSIN_MOTOR"/>
    <property type="match status" value="1"/>
</dbReference>
<dbReference type="AlphaFoldDB" id="A0A0K0E1X4"/>
<keyword evidence="6 8" id="KW-0505">Motor protein</keyword>
<keyword evidence="8" id="KW-0009">Actin-binding</keyword>
<sequence length="2499" mass="293511">MLNIDKQNQLISSLKEIHKKNENYILQNNFLLYLKPSNINKKKDNLLIDLYDKENCISNLPPHIYDIAKTALIRTLVLNKDVSIIFNGNSQSGKTYNIYKCLEYFSMTSFNKNKNFNCNVIDSINVMIENLCCIDSITEIPILYKINVSLNGISGIEFNRILSNGYNKLICFNKNTKNFNIFYTVFYGIEENKKEKFGLQNKKFFLLNDIILNAEEKEYCKNQFNKLKYSMIEVLGFTEEHYKTFVQIICAILNIGNISFYIDTNSDDQIVKICQKPELLIISELLEIPNTELFNIFNYKNYDNSIEKALYLRDQLIEMLYIKLIDWVLMRIQNIYDNKSNSSIYIFDYKGYTSSGYNEYDEFCTNITNEIHMNLFLSKYMEYYLNNNKIEENIILTKKINESCLNLLINGKENLLGTLNDECVFPLTSTSTLIKKFDLNFIDQNCYLNSRTKKSLEFGIKHFFGVQYYNVTDFLLQNKRMTNKSSDEIFLKSQNSTIISMFSGKNCSYEERTCNKFVATEIVNSLNKNVISKLLLTEMLFICCLKPSLKKNSEDFDSNLMTKQLKSQGLLDLLKIETNNFNHHYYISQFLKIFNILLPINCTEKCNDVQNVQNIFNKQHNKFRNDYIILDKKVYLTEYLAKNLEWKKYDHTLKCIIKIQTLFRRQIERKNFLLKKKAAIKIQSLFRGWKGRQIVSILRTQIKEKMITENVTQNNGICKYLIKSISTNIPSQIVEENINLNLEFENNYVKISNTQDVLPILQIPIENFAKKYIKYHQLGVKREAIFSPFLEKDNENDYSKSLKLFKLILEYMLSESDDNLLIKNITETVINNTKLKDEIYIQILNQTYNNSSKKEKNKIWILFFVILNSFLPSNNLFPVLIDYFIIQKQPIQILFNETFYRHLSISQQQSYCRRYPSITTYEMITFTKKYPLCIKINISKMCILSIQIDSLSTIKEIIKNCLEKININNVNGWNINMEVLKNKLLIKLEEKDYYFDIIYMIENDMINNIKEEKITYPTNIKRLKNNKKESSTLGTQLENEKNKIIKNKKTNDGNVKQTDKINDLILSPKTLRRIFILNSNELTENPENEDKKISDNNNNSSINQLKIYDKNYSSNIDENGNNIECFNIPTKDIEKNIYSLPKYMPIMEVDDDVQDMIDDIFYDSISENKDTNLIKSSIEKKLIKNIQGGLLKENSNEKCTYVPYKEQYKDIYDLETSSSLNTMSSSKMSSNCDKNYNNTNSKMAVNKMELQKLINLEEIESSTCGNDNISKTINYLKSKDAIIIPLNLYNITLRKEIFYPYEILDKYEIDLIYLQIINDCKENNPYCIEKKERDSINKILRYNKISLHDINEPEKLPYKTKEEIVNCARGWPLYFSKVYFVTKIKDNIFQKCQLHISENGIYVVEVQLNFETNPYIITDKIFYDEISDTYFEDENNFYIYLYNNTHLKFSTQKKSEEIQGIINKFLNPILEKPIYLHTIAPFLSNNSELLSFDKGDQIQIINDNYYHKSTIPNYGNGWLFGKCHNSVGWFSTDYVSMTPTEDSSYVTPYFDYQQKKELVVMGSHTIQHNIKIVEHPPSDYNNTEFKKPEIISQPSNNDDYYFTKNKNGLKKRSNSYERNDFPSRHDNYFHSRDNSQNFNQHRENYYHDRKLFPSQFSTLPRRVTSTGIPGPNPDYYPTKNFYDKGEFNSSYDVRNSHYQSQPLKSKDYSPKRHFDDFGFTESYNQNKDYGSYGRETGNVEESYDKQIKMSRSMSAIPTNGMRYRDNAYYYPQTDYSPLNSRIIRPFNRKFIEDGRTFNSNRQQSGPLPNYQYSNSGVGGGGQHYHSNSRYDNYHESFYGTKNNEQMKYDQQSLPYGSPNMMVTSQHDRNKQLSSKSAKIGSRHSKSQSIKRQNRWTSSGTAANSGYFDKNAIIGYDKDGKPIRRQNHYKVNCCCFTFKWPLWTVEPCPPPQRMYGPSNFEHNQNMNVHENFKDNNFDDNDVIYESNIETYSMAEFAINFFQKQKRGTEIGTLFRKKDKDWTWKDISNLIKYSSKPITSSLLLLNSNELQKGSVDTFMCIMRYMGDENLKKNQTITDCVYELLTICKENPPLHDEVYCQMMKQLTSNTSKIEDSLLKGWRLFTIITSYFTTSDILKPYLINFLKLIAFDKNRSCHQTAMTCLKNFEQTLKYGGRKLLLSASEVEAITKGKYVKRQAYLLPGGHKMFINTTISTVAENLIKHICCEMNIFSLKEQQEFSLCYLIENENNMEIISNNEYILDITTKMTLEKKKIMLVLKRFVWISPLRFDNNLLIDVMFYQILPDYISGLYMTNCDKKSLTIKDLNSLSLMGALIHYSDSIGKATTVKSDCIDSLIPSIILKKYSKITLNDWANRIMKKINEWNFEMTTIYAKSLFLITLQKYYLFSGTFYHIKKVIKNGTSINELIDGILAINKNGLTFLDKENRNIIFKINFDEIDFTDFYPQDYKLSIITTLNNMITLMADAGDDITKIIHHYMYIYKF</sequence>
<dbReference type="InterPro" id="IPR019749">
    <property type="entry name" value="Band_41_domain"/>
</dbReference>
<dbReference type="InterPro" id="IPR000299">
    <property type="entry name" value="FERM_domain"/>
</dbReference>
<evidence type="ECO:0000313" key="15">
    <source>
        <dbReference type="WBParaSite" id="SSTP_0000349300.1"/>
    </source>
</evidence>
<evidence type="ECO:0000256" key="6">
    <source>
        <dbReference type="ARBA" id="ARBA00023175"/>
    </source>
</evidence>
<dbReference type="Pfam" id="PF00612">
    <property type="entry name" value="IQ"/>
    <property type="match status" value="2"/>
</dbReference>
<dbReference type="Gene3D" id="1.20.120.720">
    <property type="entry name" value="Myosin VI head, motor domain, U50 subdomain"/>
    <property type="match status" value="1"/>
</dbReference>
<evidence type="ECO:0000313" key="14">
    <source>
        <dbReference type="Proteomes" id="UP000035681"/>
    </source>
</evidence>
<accession>A0A0K0E1X4</accession>
<evidence type="ECO:0000259" key="13">
    <source>
        <dbReference type="PROSITE" id="PS51456"/>
    </source>
</evidence>
<dbReference type="WBParaSite" id="SSTP_0000349300.1">
    <property type="protein sequence ID" value="SSTP_0000349300.1"/>
    <property type="gene ID" value="SSTP_0000349300"/>
</dbReference>
<dbReference type="InterPro" id="IPR000048">
    <property type="entry name" value="IQ_motif_EF-hand-BS"/>
</dbReference>
<dbReference type="Gene3D" id="3.10.20.90">
    <property type="entry name" value="Phosphatidylinositol 3-kinase Catalytic Subunit, Chain A, domain 1"/>
    <property type="match status" value="1"/>
</dbReference>
<dbReference type="GO" id="GO:0016459">
    <property type="term" value="C:myosin complex"/>
    <property type="evidence" value="ECO:0007669"/>
    <property type="project" value="UniProtKB-KW"/>
</dbReference>
<dbReference type="GO" id="GO:0003774">
    <property type="term" value="F:cytoskeletal motor activity"/>
    <property type="evidence" value="ECO:0007669"/>
    <property type="project" value="UniProtKB-UniRule"/>
</dbReference>
<name>A0A0K0E1X4_STRER</name>
<dbReference type="InterPro" id="IPR011993">
    <property type="entry name" value="PH-like_dom_sf"/>
</dbReference>
<dbReference type="SMART" id="SM00015">
    <property type="entry name" value="IQ"/>
    <property type="match status" value="2"/>
</dbReference>
<feature type="domain" description="MyTH4" evidence="12">
    <location>
        <begin position="780"/>
        <end position="925"/>
    </location>
</feature>
<dbReference type="InterPro" id="IPR001609">
    <property type="entry name" value="Myosin_head_motor_dom-like"/>
</dbReference>
<evidence type="ECO:0000313" key="16">
    <source>
        <dbReference type="WBParaSite" id="TCONS_00016915.p1"/>
    </source>
</evidence>
<feature type="domain" description="Myosin motor" evidence="13">
    <location>
        <begin position="1"/>
        <end position="649"/>
    </location>
</feature>
<dbReference type="Gene3D" id="2.30.30.40">
    <property type="entry name" value="SH3 Domains"/>
    <property type="match status" value="1"/>
</dbReference>
<evidence type="ECO:0000256" key="3">
    <source>
        <dbReference type="ARBA" id="ARBA00022741"/>
    </source>
</evidence>
<dbReference type="InterPro" id="IPR036961">
    <property type="entry name" value="Kinesin_motor_dom_sf"/>
</dbReference>
<evidence type="ECO:0000256" key="8">
    <source>
        <dbReference type="PROSITE-ProRule" id="PRU00782"/>
    </source>
</evidence>
<dbReference type="SMART" id="SM00295">
    <property type="entry name" value="B41"/>
    <property type="match status" value="1"/>
</dbReference>